<dbReference type="Proteomes" id="UP000466848">
    <property type="component" value="Chromosome"/>
</dbReference>
<dbReference type="KEGG" id="abut:Ami103574_14195"/>
<name>A0A858BYS4_9FIRM</name>
<dbReference type="NCBIfam" id="TIGR02872">
    <property type="entry name" value="spore_ytvI"/>
    <property type="match status" value="1"/>
</dbReference>
<feature type="transmembrane region" description="Helical" evidence="6">
    <location>
        <begin position="65"/>
        <end position="92"/>
    </location>
</feature>
<keyword evidence="3 6" id="KW-0812">Transmembrane</keyword>
<comment type="similarity">
    <text evidence="2">Belongs to the autoinducer-2 exporter (AI-2E) (TC 2.A.86) family.</text>
</comment>
<evidence type="ECO:0000256" key="5">
    <source>
        <dbReference type="ARBA" id="ARBA00023136"/>
    </source>
</evidence>
<feature type="transmembrane region" description="Helical" evidence="6">
    <location>
        <begin position="12"/>
        <end position="29"/>
    </location>
</feature>
<protein>
    <submittedName>
        <fullName evidence="7">Sporulation integral membrane protein YtvI</fullName>
    </submittedName>
</protein>
<dbReference type="InterPro" id="IPR014227">
    <property type="entry name" value="YtvI-like"/>
</dbReference>
<organism evidence="7 8">
    <name type="scientific">Aminipila butyrica</name>
    <dbReference type="NCBI Taxonomy" id="433296"/>
    <lineage>
        <taxon>Bacteria</taxon>
        <taxon>Bacillati</taxon>
        <taxon>Bacillota</taxon>
        <taxon>Clostridia</taxon>
        <taxon>Peptostreptococcales</taxon>
        <taxon>Anaerovoracaceae</taxon>
        <taxon>Aminipila</taxon>
    </lineage>
</organism>
<dbReference type="GO" id="GO:0016020">
    <property type="term" value="C:membrane"/>
    <property type="evidence" value="ECO:0007669"/>
    <property type="project" value="UniProtKB-SubCell"/>
</dbReference>
<evidence type="ECO:0000256" key="6">
    <source>
        <dbReference type="SAM" id="Phobius"/>
    </source>
</evidence>
<feature type="transmembrane region" description="Helical" evidence="6">
    <location>
        <begin position="250"/>
        <end position="272"/>
    </location>
</feature>
<comment type="subcellular location">
    <subcellularLocation>
        <location evidence="1">Membrane</location>
        <topology evidence="1">Multi-pass membrane protein</topology>
    </subcellularLocation>
</comment>
<keyword evidence="8" id="KW-1185">Reference proteome</keyword>
<feature type="transmembrane region" description="Helical" evidence="6">
    <location>
        <begin position="316"/>
        <end position="339"/>
    </location>
</feature>
<reference evidence="7 8" key="1">
    <citation type="submission" date="2020-02" db="EMBL/GenBank/DDBJ databases">
        <authorList>
            <person name="Kim Y.B."/>
            <person name="Roh S.W."/>
        </authorList>
    </citation>
    <scope>NUCLEOTIDE SEQUENCE [LARGE SCALE GENOMIC DNA]</scope>
    <source>
        <strain evidence="7 8">DSM 103574</strain>
    </source>
</reference>
<dbReference type="GO" id="GO:0055085">
    <property type="term" value="P:transmembrane transport"/>
    <property type="evidence" value="ECO:0007669"/>
    <property type="project" value="TreeGrafter"/>
</dbReference>
<evidence type="ECO:0000256" key="3">
    <source>
        <dbReference type="ARBA" id="ARBA00022692"/>
    </source>
</evidence>
<feature type="transmembrane region" description="Helical" evidence="6">
    <location>
        <begin position="218"/>
        <end position="244"/>
    </location>
</feature>
<feature type="transmembrane region" description="Helical" evidence="6">
    <location>
        <begin position="35"/>
        <end position="53"/>
    </location>
</feature>
<dbReference type="PANTHER" id="PTHR21716">
    <property type="entry name" value="TRANSMEMBRANE PROTEIN"/>
    <property type="match status" value="1"/>
</dbReference>
<accession>A0A858BYS4</accession>
<evidence type="ECO:0000256" key="1">
    <source>
        <dbReference type="ARBA" id="ARBA00004141"/>
    </source>
</evidence>
<dbReference type="Pfam" id="PF01594">
    <property type="entry name" value="AI-2E_transport"/>
    <property type="match status" value="1"/>
</dbReference>
<evidence type="ECO:0000256" key="2">
    <source>
        <dbReference type="ARBA" id="ARBA00009773"/>
    </source>
</evidence>
<evidence type="ECO:0000313" key="8">
    <source>
        <dbReference type="Proteomes" id="UP000466848"/>
    </source>
</evidence>
<gene>
    <name evidence="7" type="primary">ytvI</name>
    <name evidence="7" type="ORF">Ami103574_14195</name>
</gene>
<evidence type="ECO:0000256" key="4">
    <source>
        <dbReference type="ARBA" id="ARBA00022989"/>
    </source>
</evidence>
<dbReference type="EMBL" id="CP048649">
    <property type="protein sequence ID" value="QIB70369.1"/>
    <property type="molecule type" value="Genomic_DNA"/>
</dbReference>
<feature type="transmembrane region" description="Helical" evidence="6">
    <location>
        <begin position="284"/>
        <end position="304"/>
    </location>
</feature>
<keyword evidence="5 6" id="KW-0472">Membrane</keyword>
<keyword evidence="4 6" id="KW-1133">Transmembrane helix</keyword>
<proteinExistence type="inferred from homology"/>
<dbReference type="RefSeq" id="WP_163067607.1">
    <property type="nucleotide sequence ID" value="NZ_CP048649.1"/>
</dbReference>
<dbReference type="PANTHER" id="PTHR21716:SF68">
    <property type="entry name" value="TRANSPORT PROTEIN YTVI-RELATED"/>
    <property type="match status" value="1"/>
</dbReference>
<evidence type="ECO:0000313" key="7">
    <source>
        <dbReference type="EMBL" id="QIB70369.1"/>
    </source>
</evidence>
<dbReference type="InterPro" id="IPR002549">
    <property type="entry name" value="AI-2E-like"/>
</dbReference>
<dbReference type="AlphaFoldDB" id="A0A858BYS4"/>
<feature type="transmembrane region" description="Helical" evidence="6">
    <location>
        <begin position="176"/>
        <end position="197"/>
    </location>
</feature>
<sequence>MESQYTRKKSFIVNVVYIMLIALLVYISLKYVFNLISPFLFAFGIAYLLKTPAKKLSALTRIPVRWISIALVTLFYCTIGLLLVLLGVKLIATATDLVMQLPVLYKQQLEPFLLNGLHGLEKVVSDRAPVLVEKFNTDFDQLVNSLGSNVTNMSLSLIGAISNIASSLPAFFIKTLIMVISTFFIAADYDILSAFILKQFPVKGQKIIVSIKRYVIGTLFVVIRSYALIVTITFLELFAGLSIIGINNAVLIAMMVAVFDILPVLGTGGIMIPWTLISCLQGNYQVAVGLFILYLFITIVRNIIEPKIVGSQLGLHPIATLLCMFIGANLFGIIGLFGFPITLSLLRHLNDTGTIKIFK</sequence>